<keyword evidence="4" id="KW-1185">Reference proteome</keyword>
<dbReference type="SUPFAM" id="SSF55785">
    <property type="entry name" value="PYP-like sensor domain (PAS domain)"/>
    <property type="match status" value="1"/>
</dbReference>
<evidence type="ECO:0000256" key="1">
    <source>
        <dbReference type="SAM" id="Phobius"/>
    </source>
</evidence>
<evidence type="ECO:0000313" key="4">
    <source>
        <dbReference type="Proteomes" id="UP000013047"/>
    </source>
</evidence>
<feature type="transmembrane region" description="Helical" evidence="1">
    <location>
        <begin position="41"/>
        <end position="60"/>
    </location>
</feature>
<gene>
    <name evidence="3" type="ORF">C667_24379</name>
</gene>
<dbReference type="InterPro" id="IPR000014">
    <property type="entry name" value="PAS"/>
</dbReference>
<dbReference type="InterPro" id="IPR035965">
    <property type="entry name" value="PAS-like_dom_sf"/>
</dbReference>
<dbReference type="InterPro" id="IPR013767">
    <property type="entry name" value="PAS_fold"/>
</dbReference>
<dbReference type="GO" id="GO:0006355">
    <property type="term" value="P:regulation of DNA-templated transcription"/>
    <property type="evidence" value="ECO:0007669"/>
    <property type="project" value="InterPro"/>
</dbReference>
<proteinExistence type="predicted"/>
<dbReference type="RefSeq" id="WP_004392821.1">
    <property type="nucleotide sequence ID" value="NZ_AMXF01000608.1"/>
</dbReference>
<keyword evidence="1" id="KW-0812">Transmembrane</keyword>
<dbReference type="SMART" id="SM00091">
    <property type="entry name" value="PAS"/>
    <property type="match status" value="1"/>
</dbReference>
<dbReference type="Gene3D" id="3.30.450.20">
    <property type="entry name" value="PAS domain"/>
    <property type="match status" value="1"/>
</dbReference>
<dbReference type="PROSITE" id="PS50112">
    <property type="entry name" value="PAS"/>
    <property type="match status" value="1"/>
</dbReference>
<feature type="non-terminal residue" evidence="3">
    <location>
        <position position="148"/>
    </location>
</feature>
<comment type="caution">
    <text evidence="3">The sequence shown here is derived from an EMBL/GenBank/DDBJ whole genome shotgun (WGS) entry which is preliminary data.</text>
</comment>
<keyword evidence="1" id="KW-0472">Membrane</keyword>
<name>N6YPD0_9RHOO</name>
<evidence type="ECO:0000313" key="3">
    <source>
        <dbReference type="EMBL" id="ENO84237.1"/>
    </source>
</evidence>
<sequence length="148" mass="15380">LAVAAAALVGRSRRSAALVLGALATVPPATSVLALGSLQLWVPPTAGWLTLALGGLLWLLRRLQRTHGSLIRARHDADATLRSITDAVITIDEQGRVTMINPVAERLTGLGRAAARGRTLGELLEDFSAEAGAASDAACDALARRQSV</sequence>
<dbReference type="Pfam" id="PF00989">
    <property type="entry name" value="PAS"/>
    <property type="match status" value="1"/>
</dbReference>
<feature type="non-terminal residue" evidence="3">
    <location>
        <position position="1"/>
    </location>
</feature>
<accession>N6YPD0</accession>
<keyword evidence="1" id="KW-1133">Transmembrane helix</keyword>
<dbReference type="OrthoDB" id="9782588at2"/>
<dbReference type="AlphaFoldDB" id="N6YPD0"/>
<organism evidence="3 4">
    <name type="scientific">Thauera phenylacetica B4P</name>
    <dbReference type="NCBI Taxonomy" id="1234382"/>
    <lineage>
        <taxon>Bacteria</taxon>
        <taxon>Pseudomonadati</taxon>
        <taxon>Pseudomonadota</taxon>
        <taxon>Betaproteobacteria</taxon>
        <taxon>Rhodocyclales</taxon>
        <taxon>Zoogloeaceae</taxon>
        <taxon>Thauera</taxon>
    </lineage>
</organism>
<feature type="domain" description="PAS" evidence="2">
    <location>
        <begin position="73"/>
        <end position="125"/>
    </location>
</feature>
<evidence type="ECO:0000259" key="2">
    <source>
        <dbReference type="PROSITE" id="PS50112"/>
    </source>
</evidence>
<reference evidence="3 4" key="1">
    <citation type="submission" date="2012-09" db="EMBL/GenBank/DDBJ databases">
        <title>Draft Genome Sequences of 6 Strains from Genus Thauera.</title>
        <authorList>
            <person name="Liu B."/>
            <person name="Shapleigh J.P."/>
            <person name="Frostegard A.H."/>
        </authorList>
    </citation>
    <scope>NUCLEOTIDE SEQUENCE [LARGE SCALE GENOMIC DNA]</scope>
    <source>
        <strain evidence="3 4">B4P</strain>
    </source>
</reference>
<dbReference type="CDD" id="cd00130">
    <property type="entry name" value="PAS"/>
    <property type="match status" value="1"/>
</dbReference>
<dbReference type="EMBL" id="AMXF01000608">
    <property type="protein sequence ID" value="ENO84237.1"/>
    <property type="molecule type" value="Genomic_DNA"/>
</dbReference>
<dbReference type="NCBIfam" id="TIGR00229">
    <property type="entry name" value="sensory_box"/>
    <property type="match status" value="1"/>
</dbReference>
<dbReference type="Proteomes" id="UP000013047">
    <property type="component" value="Unassembled WGS sequence"/>
</dbReference>
<protein>
    <recommendedName>
        <fullName evidence="2">PAS domain-containing protein</fullName>
    </recommendedName>
</protein>